<dbReference type="PROSITE" id="PS00109">
    <property type="entry name" value="PROTEIN_KINASE_TYR"/>
    <property type="match status" value="1"/>
</dbReference>
<keyword evidence="15" id="KW-1185">Reference proteome</keyword>
<feature type="domain" description="Ig-like" evidence="13">
    <location>
        <begin position="174"/>
        <end position="270"/>
    </location>
</feature>
<dbReference type="InterPro" id="IPR050958">
    <property type="entry name" value="Cell_Adh-Cytoskel_Orgn"/>
</dbReference>
<feature type="transmembrane region" description="Helical" evidence="10">
    <location>
        <begin position="809"/>
        <end position="829"/>
    </location>
</feature>
<feature type="domain" description="Ig-like" evidence="13">
    <location>
        <begin position="77"/>
        <end position="171"/>
    </location>
</feature>
<evidence type="ECO:0000259" key="13">
    <source>
        <dbReference type="PROSITE" id="PS50835"/>
    </source>
</evidence>
<dbReference type="Gene3D" id="2.60.40.10">
    <property type="entry name" value="Immunoglobulins"/>
    <property type="match status" value="7"/>
</dbReference>
<dbReference type="InterPro" id="IPR000719">
    <property type="entry name" value="Prot_kinase_dom"/>
</dbReference>
<evidence type="ECO:0000256" key="1">
    <source>
        <dbReference type="ARBA" id="ARBA00004167"/>
    </source>
</evidence>
<keyword evidence="7" id="KW-0325">Glycoprotein</keyword>
<keyword evidence="5" id="KW-1015">Disulfide bond</keyword>
<keyword evidence="6" id="KW-0675">Receptor</keyword>
<dbReference type="InterPro" id="IPR008266">
    <property type="entry name" value="Tyr_kinase_AS"/>
</dbReference>
<dbReference type="GO" id="GO:0043025">
    <property type="term" value="C:neuronal cell body"/>
    <property type="evidence" value="ECO:0007669"/>
    <property type="project" value="TreeGrafter"/>
</dbReference>
<dbReference type="AlphaFoldDB" id="A0A7M7KCZ5"/>
<dbReference type="PROSITE" id="PS50011">
    <property type="entry name" value="PROTEIN_KINASE_DOM"/>
    <property type="match status" value="1"/>
</dbReference>
<dbReference type="PANTHER" id="PTHR45080:SF21">
    <property type="entry name" value="INACTIVE TYROSINE-PROTEIN KINASE 7"/>
    <property type="match status" value="1"/>
</dbReference>
<dbReference type="Pfam" id="PF07679">
    <property type="entry name" value="I-set"/>
    <property type="match status" value="2"/>
</dbReference>
<dbReference type="InterPro" id="IPR011009">
    <property type="entry name" value="Kinase-like_dom_sf"/>
</dbReference>
<dbReference type="SMART" id="SM00408">
    <property type="entry name" value="IGc2"/>
    <property type="match status" value="7"/>
</dbReference>
<dbReference type="InterPro" id="IPR013783">
    <property type="entry name" value="Ig-like_fold"/>
</dbReference>
<protein>
    <recommendedName>
        <fullName evidence="16">Inactive tyrosine-protein kinase 7</fullName>
    </recommendedName>
</protein>
<feature type="signal peptide" evidence="11">
    <location>
        <begin position="1"/>
        <end position="35"/>
    </location>
</feature>
<dbReference type="OrthoDB" id="2413561at2759"/>
<dbReference type="InterPro" id="IPR013098">
    <property type="entry name" value="Ig_I-set"/>
</dbReference>
<dbReference type="GO" id="GO:0004672">
    <property type="term" value="F:protein kinase activity"/>
    <property type="evidence" value="ECO:0007669"/>
    <property type="project" value="InterPro"/>
</dbReference>
<evidence type="ECO:0000256" key="2">
    <source>
        <dbReference type="ARBA" id="ARBA00022692"/>
    </source>
</evidence>
<dbReference type="InterPro" id="IPR003598">
    <property type="entry name" value="Ig_sub2"/>
</dbReference>
<dbReference type="GO" id="GO:0005524">
    <property type="term" value="F:ATP binding"/>
    <property type="evidence" value="ECO:0007669"/>
    <property type="project" value="InterPro"/>
</dbReference>
<accession>A0A7M7KCZ5</accession>
<dbReference type="FunFam" id="2.60.40.10:FF:000032">
    <property type="entry name" value="palladin isoform X1"/>
    <property type="match status" value="1"/>
</dbReference>
<dbReference type="Gene3D" id="1.10.510.10">
    <property type="entry name" value="Transferase(Phosphotransferase) domain 1"/>
    <property type="match status" value="1"/>
</dbReference>
<dbReference type="InterPro" id="IPR001245">
    <property type="entry name" value="Ser-Thr/Tyr_kinase_cat_dom"/>
</dbReference>
<dbReference type="InParanoid" id="A0A7M7KCZ5"/>
<evidence type="ECO:0000256" key="9">
    <source>
        <dbReference type="SAM" id="MobiDB-lite"/>
    </source>
</evidence>
<dbReference type="CDD" id="cd00096">
    <property type="entry name" value="Ig"/>
    <property type="match status" value="2"/>
</dbReference>
<dbReference type="Gene3D" id="3.30.200.20">
    <property type="entry name" value="Phosphorylase Kinase, domain 1"/>
    <property type="match status" value="1"/>
</dbReference>
<reference evidence="14" key="1">
    <citation type="submission" date="2021-01" db="UniProtKB">
        <authorList>
            <consortium name="EnsemblMetazoa"/>
        </authorList>
    </citation>
    <scope>IDENTIFICATION</scope>
</reference>
<feature type="compositionally biased region" description="Polar residues" evidence="9">
    <location>
        <begin position="877"/>
        <end position="892"/>
    </location>
</feature>
<feature type="domain" description="Ig-like" evidence="13">
    <location>
        <begin position="695"/>
        <end position="783"/>
    </location>
</feature>
<dbReference type="KEGG" id="vde:111249514"/>
<dbReference type="SUPFAM" id="SSF56112">
    <property type="entry name" value="Protein kinase-like (PK-like)"/>
    <property type="match status" value="1"/>
</dbReference>
<name>A0A7M7KCZ5_VARDE</name>
<evidence type="ECO:0000256" key="10">
    <source>
        <dbReference type="SAM" id="Phobius"/>
    </source>
</evidence>
<dbReference type="Pfam" id="PF13927">
    <property type="entry name" value="Ig_3"/>
    <property type="match status" value="4"/>
</dbReference>
<keyword evidence="4 10" id="KW-0472">Membrane</keyword>
<organism evidence="14 15">
    <name type="scientific">Varroa destructor</name>
    <name type="common">Honeybee mite</name>
    <dbReference type="NCBI Taxonomy" id="109461"/>
    <lineage>
        <taxon>Eukaryota</taxon>
        <taxon>Metazoa</taxon>
        <taxon>Ecdysozoa</taxon>
        <taxon>Arthropoda</taxon>
        <taxon>Chelicerata</taxon>
        <taxon>Arachnida</taxon>
        <taxon>Acari</taxon>
        <taxon>Parasitiformes</taxon>
        <taxon>Mesostigmata</taxon>
        <taxon>Gamasina</taxon>
        <taxon>Dermanyssoidea</taxon>
        <taxon>Varroidae</taxon>
        <taxon>Varroa</taxon>
    </lineage>
</organism>
<comment type="subcellular location">
    <subcellularLocation>
        <location evidence="1">Membrane</location>
        <topology evidence="1">Single-pass membrane protein</topology>
    </subcellularLocation>
</comment>
<evidence type="ECO:0000256" key="11">
    <source>
        <dbReference type="SAM" id="SignalP"/>
    </source>
</evidence>
<feature type="domain" description="Ig-like" evidence="13">
    <location>
        <begin position="568"/>
        <end position="690"/>
    </location>
</feature>
<dbReference type="InterPro" id="IPR036179">
    <property type="entry name" value="Ig-like_dom_sf"/>
</dbReference>
<evidence type="ECO:0000256" key="8">
    <source>
        <dbReference type="ARBA" id="ARBA00023319"/>
    </source>
</evidence>
<evidence type="ECO:0000313" key="14">
    <source>
        <dbReference type="EnsemblMetazoa" id="XP_022659206"/>
    </source>
</evidence>
<dbReference type="Pfam" id="PF07714">
    <property type="entry name" value="PK_Tyr_Ser-Thr"/>
    <property type="match status" value="1"/>
</dbReference>
<keyword evidence="11" id="KW-0732">Signal</keyword>
<evidence type="ECO:0000256" key="6">
    <source>
        <dbReference type="ARBA" id="ARBA00023170"/>
    </source>
</evidence>
<evidence type="ECO:0000313" key="15">
    <source>
        <dbReference type="Proteomes" id="UP000594260"/>
    </source>
</evidence>
<keyword evidence="8" id="KW-0393">Immunoglobulin domain</keyword>
<dbReference type="PANTHER" id="PTHR45080">
    <property type="entry name" value="CONTACTIN 5"/>
    <property type="match status" value="1"/>
</dbReference>
<dbReference type="InterPro" id="IPR003599">
    <property type="entry name" value="Ig_sub"/>
</dbReference>
<evidence type="ECO:0000256" key="7">
    <source>
        <dbReference type="ARBA" id="ARBA00023180"/>
    </source>
</evidence>
<dbReference type="OMA" id="WWERNHE"/>
<keyword evidence="3 10" id="KW-1133">Transmembrane helix</keyword>
<dbReference type="FunCoup" id="A0A7M7KCZ5">
    <property type="interactions" value="213"/>
</dbReference>
<dbReference type="GO" id="GO:0030424">
    <property type="term" value="C:axon"/>
    <property type="evidence" value="ECO:0007669"/>
    <property type="project" value="TreeGrafter"/>
</dbReference>
<feature type="region of interest" description="Disordered" evidence="9">
    <location>
        <begin position="843"/>
        <end position="892"/>
    </location>
</feature>
<dbReference type="GO" id="GO:0008046">
    <property type="term" value="F:axon guidance receptor activity"/>
    <property type="evidence" value="ECO:0007669"/>
    <property type="project" value="TreeGrafter"/>
</dbReference>
<evidence type="ECO:0008006" key="16">
    <source>
        <dbReference type="Google" id="ProtNLM"/>
    </source>
</evidence>
<dbReference type="PRINTS" id="PR00109">
    <property type="entry name" value="TYRKINASE"/>
</dbReference>
<dbReference type="EnsemblMetazoa" id="XM_022803471">
    <property type="protein sequence ID" value="XP_022659206"/>
    <property type="gene ID" value="LOC111249514"/>
</dbReference>
<dbReference type="GO" id="GO:0050808">
    <property type="term" value="P:synapse organization"/>
    <property type="evidence" value="ECO:0007669"/>
    <property type="project" value="TreeGrafter"/>
</dbReference>
<dbReference type="PROSITE" id="PS50835">
    <property type="entry name" value="IG_LIKE"/>
    <property type="match status" value="7"/>
</dbReference>
<dbReference type="GO" id="GO:0007156">
    <property type="term" value="P:homophilic cell adhesion via plasma membrane adhesion molecules"/>
    <property type="evidence" value="ECO:0007669"/>
    <property type="project" value="TreeGrafter"/>
</dbReference>
<feature type="domain" description="Ig-like" evidence="13">
    <location>
        <begin position="279"/>
        <end position="350"/>
    </location>
</feature>
<dbReference type="SMART" id="SM00409">
    <property type="entry name" value="IG"/>
    <property type="match status" value="7"/>
</dbReference>
<evidence type="ECO:0000259" key="12">
    <source>
        <dbReference type="PROSITE" id="PS50011"/>
    </source>
</evidence>
<evidence type="ECO:0000256" key="4">
    <source>
        <dbReference type="ARBA" id="ARBA00023136"/>
    </source>
</evidence>
<feature type="domain" description="Ig-like" evidence="13">
    <location>
        <begin position="383"/>
        <end position="477"/>
    </location>
</feature>
<keyword evidence="2 10" id="KW-0812">Transmembrane</keyword>
<dbReference type="Proteomes" id="UP000594260">
    <property type="component" value="Unplaced"/>
</dbReference>
<sequence length="1177" mass="129863">MERRIAWTTSSQGVIAPTPFCRSVLLLLVLPPLLSEPPWHLTWPSDALTFLPACTQPATTTKAAIRYASLRASTYRPVFVGASHSGEDDFSFAPPPQSVSVQAGHGTLLQCGVTDNTSIEIHWTRGGEPVVESVRRRMEGTNLRFVRVEPEFDTGEFQCIATNTSSGFTISSDPVSINILWLGEAVVKLREPTARPEAGVDLVLTCDVDGNPEPHHIEWFRNGVRIHRGSHVSFRIPHVTLFNVSTKDNGVYSCKVANDVAVVSSSTHFVLDLQGPGVPSLKVRPLDVMVAEGSDAILDCAFDGAAMVEWYAHGHDTPLQNGSRMTIWPNNSLSIRTVAKKDEGMFQCVAIPRHRGVPQQVFAARLSVAWIGDFDQETSIEPPNSLSSSSSSYDLTYVTRLGGKLRLLCLPPDGIPTPRWYWTRPGGHVVSDKGRLRINSNSELELDDIRLEDAGNYTCHAENLAGKRSLVVNLIVTTPPEVHDHVTSTLRLHEGSSHIVQCSFRVAGAGWPHTQVVWTYLHAPTGRTPLDFDPREGDLTLANVTLNDAGSYACSVTSDGFPTVHSKPIVIEIIEKLKFFPVPVNKNLEFNTVSRIPCQARGAPSPKVKWTKIQYQTPSLRAEIKADESERNTAARAVASHEHKTLPLPTNLREENGVLIFDPVTYDDAGYYRCTATAGQDSINVTIEVTVGVAPRFILPPNDTDALEGHPTWLDCVVEGDPLPQVRWDRNSNFNILAHEHPRIEMLDNGTLYIHEVHVGDSGRYGCTAGNRGGFKRTEAKLTVKSSRDFVPQYTLSGDSGEETISRTISITLGAAGLYMALVLTLMLYCRVSRARRKAALLGSRSKGGGSIEEDGLDGGVTGGSGELPSNKLLPSAGSSETESVTSKNSKLSVERLHFPRKDLQTVMLLGRGDFGDVYLAKPNGIAEDMVMVKSLHSSEEASQSEFRRQTEMYSKLNHQGICRVVGMCAETEPLLVMYEHTDWGDLKQFLLATRKDTPAPQGNRPPALTTAQCMGICHQVALAMDYLSNHRFVHKDLATRNCLVTSKLDIKISSPSLSKDTYSSEYFHYRDQLVPLKWAPAEAVIEDQWSSKSDVYAYAVLCWEIFSQAQLPHEDISNPDFLYRLEVHDIKWEPPTRSPSAMKDLLRACWRISAKDRPTFSEVSSQVGQIFVDTNV</sequence>
<dbReference type="FunFam" id="1.10.510.10:FF:000200">
    <property type="entry name" value="inactive tyrosine-protein kinase 7"/>
    <property type="match status" value="1"/>
</dbReference>
<dbReference type="GO" id="GO:0005886">
    <property type="term" value="C:plasma membrane"/>
    <property type="evidence" value="ECO:0007669"/>
    <property type="project" value="TreeGrafter"/>
</dbReference>
<feature type="domain" description="Protein kinase" evidence="12">
    <location>
        <begin position="904"/>
        <end position="1173"/>
    </location>
</feature>
<dbReference type="GeneID" id="111249514"/>
<dbReference type="SUPFAM" id="SSF48726">
    <property type="entry name" value="Immunoglobulin"/>
    <property type="match status" value="7"/>
</dbReference>
<dbReference type="RefSeq" id="XP_022659206.1">
    <property type="nucleotide sequence ID" value="XM_022803471.1"/>
</dbReference>
<evidence type="ECO:0000256" key="3">
    <source>
        <dbReference type="ARBA" id="ARBA00022989"/>
    </source>
</evidence>
<feature type="chain" id="PRO_5029461623" description="Inactive tyrosine-protein kinase 7" evidence="11">
    <location>
        <begin position="36"/>
        <end position="1177"/>
    </location>
</feature>
<evidence type="ECO:0000256" key="5">
    <source>
        <dbReference type="ARBA" id="ARBA00023157"/>
    </source>
</evidence>
<proteinExistence type="predicted"/>
<dbReference type="InterPro" id="IPR007110">
    <property type="entry name" value="Ig-like_dom"/>
</dbReference>
<feature type="domain" description="Ig-like" evidence="13">
    <location>
        <begin position="480"/>
        <end position="558"/>
    </location>
</feature>